<proteinExistence type="inferred from homology"/>
<dbReference type="OMA" id="ILIRYPC"/>
<keyword evidence="6" id="KW-1185">Reference proteome</keyword>
<dbReference type="GO" id="GO:0006367">
    <property type="term" value="P:transcription initiation at RNA polymerase II promoter"/>
    <property type="evidence" value="ECO:0007669"/>
    <property type="project" value="InterPro"/>
</dbReference>
<protein>
    <recommendedName>
        <fullName evidence="4">HTH TFE/IIEalpha-type domain-containing protein</fullName>
    </recommendedName>
</protein>
<evidence type="ECO:0000256" key="2">
    <source>
        <dbReference type="ARBA" id="ARBA00023015"/>
    </source>
</evidence>
<dbReference type="PROSITE" id="PS51344">
    <property type="entry name" value="HTH_TFE_IIE"/>
    <property type="match status" value="1"/>
</dbReference>
<keyword evidence="2" id="KW-0805">Transcription regulation</keyword>
<evidence type="ECO:0000256" key="1">
    <source>
        <dbReference type="ARBA" id="ARBA00008947"/>
    </source>
</evidence>
<evidence type="ECO:0000313" key="6">
    <source>
        <dbReference type="Proteomes" id="UP001142055"/>
    </source>
</evidence>
<dbReference type="GO" id="GO:0005673">
    <property type="term" value="C:transcription factor TFIIE complex"/>
    <property type="evidence" value="ECO:0007669"/>
    <property type="project" value="TreeGrafter"/>
</dbReference>
<comment type="similarity">
    <text evidence="1">Belongs to the TFIIE alpha subunit family.</text>
</comment>
<accession>A0A9Q0RKM3</accession>
<dbReference type="Gene3D" id="6.10.140.1250">
    <property type="match status" value="1"/>
</dbReference>
<dbReference type="InterPro" id="IPR017919">
    <property type="entry name" value="TFIIE/TFIIEa_HTH"/>
</dbReference>
<evidence type="ECO:0000256" key="3">
    <source>
        <dbReference type="ARBA" id="ARBA00023163"/>
    </source>
</evidence>
<dbReference type="Gene3D" id="3.30.40.10">
    <property type="entry name" value="Zinc/RING finger domain, C3HC4 (zinc finger)"/>
    <property type="match status" value="1"/>
</dbReference>
<dbReference type="PANTHER" id="PTHR13097">
    <property type="entry name" value="TRANSCRIPTION INITIATION FACTOR IIE, ALPHA SUBUNIT"/>
    <property type="match status" value="1"/>
</dbReference>
<organism evidence="5 6">
    <name type="scientific">Blomia tropicalis</name>
    <name type="common">Mite</name>
    <dbReference type="NCBI Taxonomy" id="40697"/>
    <lineage>
        <taxon>Eukaryota</taxon>
        <taxon>Metazoa</taxon>
        <taxon>Ecdysozoa</taxon>
        <taxon>Arthropoda</taxon>
        <taxon>Chelicerata</taxon>
        <taxon>Arachnida</taxon>
        <taxon>Acari</taxon>
        <taxon>Acariformes</taxon>
        <taxon>Sarcoptiformes</taxon>
        <taxon>Astigmata</taxon>
        <taxon>Glycyphagoidea</taxon>
        <taxon>Echimyopodidae</taxon>
        <taxon>Blomia</taxon>
    </lineage>
</organism>
<gene>
    <name evidence="5" type="ORF">RDWZM_008727</name>
</gene>
<evidence type="ECO:0000259" key="4">
    <source>
        <dbReference type="PROSITE" id="PS51344"/>
    </source>
</evidence>
<dbReference type="InterPro" id="IPR002853">
    <property type="entry name" value="TFIIE_asu"/>
</dbReference>
<dbReference type="AlphaFoldDB" id="A0A9Q0RKM3"/>
<reference evidence="5" key="1">
    <citation type="submission" date="2022-12" db="EMBL/GenBank/DDBJ databases">
        <title>Genome assemblies of Blomia tropicalis.</title>
        <authorList>
            <person name="Cui Y."/>
        </authorList>
    </citation>
    <scope>NUCLEOTIDE SEQUENCE</scope>
    <source>
        <tissue evidence="5">Adult mites</tissue>
    </source>
</reference>
<feature type="domain" description="HTH TFE/IIEalpha-type" evidence="4">
    <location>
        <begin position="7"/>
        <end position="97"/>
    </location>
</feature>
<evidence type="ECO:0000313" key="5">
    <source>
        <dbReference type="EMBL" id="KAJ6217570.1"/>
    </source>
</evidence>
<dbReference type="InterPro" id="IPR013083">
    <property type="entry name" value="Znf_RING/FYVE/PHD"/>
</dbReference>
<dbReference type="SMART" id="SM00531">
    <property type="entry name" value="TFIIE"/>
    <property type="match status" value="1"/>
</dbReference>
<dbReference type="InterPro" id="IPR039997">
    <property type="entry name" value="TFE"/>
</dbReference>
<dbReference type="Pfam" id="PF11521">
    <property type="entry name" value="TFIIE-A_C"/>
    <property type="match status" value="1"/>
</dbReference>
<comment type="caution">
    <text evidence="5">The sequence shown here is derived from an EMBL/GenBank/DDBJ whole genome shotgun (WGS) entry which is preliminary data.</text>
</comment>
<dbReference type="SUPFAM" id="SSF57783">
    <property type="entry name" value="Zinc beta-ribbon"/>
    <property type="match status" value="1"/>
</dbReference>
<dbReference type="InterPro" id="IPR021600">
    <property type="entry name" value="TFIIE_asu_C"/>
</dbReference>
<dbReference type="OrthoDB" id="361102at2759"/>
<dbReference type="EMBL" id="JAPWDV010000003">
    <property type="protein sequence ID" value="KAJ6217570.1"/>
    <property type="molecule type" value="Genomic_DNA"/>
</dbReference>
<sequence length="421" mass="48573">MEVPRPLKHLVQKVLRGFYSVEHVIVVDLLIRRVVLKEDDMIDLLRFEKKQLRAILALLKNDKLIKFKLRMETGVDGKAFRQNYYYINYRDFVNVVKYKLDHIRKKFELIDRDNTSRASFLCTYCKKSFTDLEVDMLLDITTGELKCTHCGSDVQEDPNHLPKADSRKMLAKFNETMEPLYMLLKEIEDIRLTADLLDPDIDSRVEQPNQSYDGTFATGKWADKKKGLNSFGNMLTNDIQNFNVKIEDSSTAQNAQNQPKKEQPIWMVESTISGANTFESTKKSTNGNITSTASRPIIDTLELPLNGEFGSDQAKEVLEVLLSCEKPNDMRWSKISKLFGFKNEDEFETSPTTNDEDNNKMDWNDGIENVDFFNSLPTIQVKGGPLLLSNVNDSHIEMMSDYEKQDYIRIAQQIYSAFFDI</sequence>
<keyword evidence="3" id="KW-0804">Transcription</keyword>
<name>A0A9Q0RKM3_BLOTA</name>
<dbReference type="InterPro" id="IPR024550">
    <property type="entry name" value="TFIIEa/SarR/Rpc3_HTH_dom"/>
</dbReference>
<dbReference type="Proteomes" id="UP001142055">
    <property type="component" value="Chromosome 3"/>
</dbReference>
<dbReference type="Pfam" id="PF02002">
    <property type="entry name" value="TFIIE_alpha"/>
    <property type="match status" value="1"/>
</dbReference>
<dbReference type="PANTHER" id="PTHR13097:SF7">
    <property type="entry name" value="GENERAL TRANSCRIPTION FACTOR IIE SUBUNIT 1"/>
    <property type="match status" value="1"/>
</dbReference>